<dbReference type="CDD" id="cd14273">
    <property type="entry name" value="UBA_TAP-C_like"/>
    <property type="match status" value="1"/>
</dbReference>
<gene>
    <name evidence="2" type="ORF">LTR24_008447</name>
</gene>
<evidence type="ECO:0000256" key="1">
    <source>
        <dbReference type="SAM" id="MobiDB-lite"/>
    </source>
</evidence>
<organism evidence="2 3">
    <name type="scientific">Lithohypha guttulata</name>
    <dbReference type="NCBI Taxonomy" id="1690604"/>
    <lineage>
        <taxon>Eukaryota</taxon>
        <taxon>Fungi</taxon>
        <taxon>Dikarya</taxon>
        <taxon>Ascomycota</taxon>
        <taxon>Pezizomycotina</taxon>
        <taxon>Eurotiomycetes</taxon>
        <taxon>Chaetothyriomycetidae</taxon>
        <taxon>Chaetothyriales</taxon>
        <taxon>Trichomeriaceae</taxon>
        <taxon>Lithohypha</taxon>
    </lineage>
</organism>
<sequence length="402" mass="45259">MAASLEVIAEKKAILVDLLTPEIQSLLLYIGTRRITAHELDLIHSLLSSMSSGCDLKDAVFYLETYDWNLTTARLEYTADDVDRHVTYLDGDGNSPALAQFNPPSLDRAPATAPQPHEEDTETTKYNEFDSSKFRITVNLNSDTPKRVRKATYTYPRIGSFNWRDQSCLDDLNTWRRKVFREQVGPYRESAHRNGNTDTANVIPPDWHPLEERWCTSRYALTDLYAGQKPGGSGRSTGRVLPDYTTIANEMAPIFRGRWLPGRVVLKAVERPSGGVSSFLHRKFIAPKDKGNERTRWTQEMKHKAGQKEALRLRQKQWNLAATLPANALGPAWPPCEPSGDGMVIVQMEDLEMESTEQWLGAGEGALGKEAATDTSELEDPEHSRSRKRRRLRGALPLGTVH</sequence>
<evidence type="ECO:0000313" key="2">
    <source>
        <dbReference type="EMBL" id="KAK5080658.1"/>
    </source>
</evidence>
<name>A0ABR0K023_9EURO</name>
<comment type="caution">
    <text evidence="2">The sequence shown here is derived from an EMBL/GenBank/DDBJ whole genome shotgun (WGS) entry which is preliminary data.</text>
</comment>
<feature type="region of interest" description="Disordered" evidence="1">
    <location>
        <begin position="363"/>
        <end position="402"/>
    </location>
</feature>
<proteinExistence type="predicted"/>
<keyword evidence="3" id="KW-1185">Reference proteome</keyword>
<accession>A0ABR0K023</accession>
<dbReference type="EMBL" id="JAVRRG010000146">
    <property type="protein sequence ID" value="KAK5080658.1"/>
    <property type="molecule type" value="Genomic_DNA"/>
</dbReference>
<evidence type="ECO:0000313" key="3">
    <source>
        <dbReference type="Proteomes" id="UP001345013"/>
    </source>
</evidence>
<dbReference type="Proteomes" id="UP001345013">
    <property type="component" value="Unassembled WGS sequence"/>
</dbReference>
<feature type="region of interest" description="Disordered" evidence="1">
    <location>
        <begin position="103"/>
        <end position="123"/>
    </location>
</feature>
<protein>
    <submittedName>
        <fullName evidence="2">Uncharacterized protein</fullName>
    </submittedName>
</protein>
<reference evidence="2 3" key="1">
    <citation type="submission" date="2023-08" db="EMBL/GenBank/DDBJ databases">
        <title>Black Yeasts Isolated from many extreme environments.</title>
        <authorList>
            <person name="Coleine C."/>
            <person name="Stajich J.E."/>
            <person name="Selbmann L."/>
        </authorList>
    </citation>
    <scope>NUCLEOTIDE SEQUENCE [LARGE SCALE GENOMIC DNA]</scope>
    <source>
        <strain evidence="2 3">CCFEE 5885</strain>
    </source>
</reference>